<dbReference type="InterPro" id="IPR010347">
    <property type="entry name" value="Tdp1"/>
</dbReference>
<proteinExistence type="predicted"/>
<dbReference type="Proteomes" id="UP001180020">
    <property type="component" value="Unassembled WGS sequence"/>
</dbReference>
<comment type="caution">
    <text evidence="6">The sequence shown here is derived from an EMBL/GenBank/DDBJ whole genome shotgun (WGS) entry which is preliminary data.</text>
</comment>
<dbReference type="Gene3D" id="2.60.200.20">
    <property type="match status" value="1"/>
</dbReference>
<dbReference type="SUPFAM" id="SSF56024">
    <property type="entry name" value="Phospholipase D/nuclease"/>
    <property type="match status" value="2"/>
</dbReference>
<protein>
    <recommendedName>
        <fullName evidence="5">FHA domain-containing protein</fullName>
    </recommendedName>
</protein>
<organism evidence="6 7">
    <name type="scientific">Acorus calamus</name>
    <name type="common">Sweet flag</name>
    <dbReference type="NCBI Taxonomy" id="4465"/>
    <lineage>
        <taxon>Eukaryota</taxon>
        <taxon>Viridiplantae</taxon>
        <taxon>Streptophyta</taxon>
        <taxon>Embryophyta</taxon>
        <taxon>Tracheophyta</taxon>
        <taxon>Spermatophyta</taxon>
        <taxon>Magnoliopsida</taxon>
        <taxon>Liliopsida</taxon>
        <taxon>Acoraceae</taxon>
        <taxon>Acorus</taxon>
    </lineage>
</organism>
<reference evidence="6" key="2">
    <citation type="submission" date="2023-06" db="EMBL/GenBank/DDBJ databases">
        <authorList>
            <person name="Ma L."/>
            <person name="Liu K.-W."/>
            <person name="Li Z."/>
            <person name="Hsiao Y.-Y."/>
            <person name="Qi Y."/>
            <person name="Fu T."/>
            <person name="Tang G."/>
            <person name="Zhang D."/>
            <person name="Sun W.-H."/>
            <person name="Liu D.-K."/>
            <person name="Li Y."/>
            <person name="Chen G.-Z."/>
            <person name="Liu X.-D."/>
            <person name="Liao X.-Y."/>
            <person name="Jiang Y.-T."/>
            <person name="Yu X."/>
            <person name="Hao Y."/>
            <person name="Huang J."/>
            <person name="Zhao X.-W."/>
            <person name="Ke S."/>
            <person name="Chen Y.-Y."/>
            <person name="Wu W.-L."/>
            <person name="Hsu J.-L."/>
            <person name="Lin Y.-F."/>
            <person name="Huang M.-D."/>
            <person name="Li C.-Y."/>
            <person name="Huang L."/>
            <person name="Wang Z.-W."/>
            <person name="Zhao X."/>
            <person name="Zhong W.-Y."/>
            <person name="Peng D.-H."/>
            <person name="Ahmad S."/>
            <person name="Lan S."/>
            <person name="Zhang J.-S."/>
            <person name="Tsai W.-C."/>
            <person name="Van De Peer Y."/>
            <person name="Liu Z.-J."/>
        </authorList>
    </citation>
    <scope>NUCLEOTIDE SEQUENCE</scope>
    <source>
        <strain evidence="6">CP</strain>
        <tissue evidence="6">Leaves</tissue>
    </source>
</reference>
<evidence type="ECO:0000259" key="5">
    <source>
        <dbReference type="PROSITE" id="PS50006"/>
    </source>
</evidence>
<gene>
    <name evidence="6" type="ORF">QJS10_CPA16g00745</name>
</gene>
<evidence type="ECO:0000256" key="1">
    <source>
        <dbReference type="PIRSR" id="PIRSR610347-1"/>
    </source>
</evidence>
<sequence>METTKSNKRQRLVSGSGFFHLRSIVPSDASDPSLRLIRLRSDRLYTFGRKRKSCDVVFDDRRVSRRHCQVFLDGSDRRLLVMDGSDVTSCSEPDEICKRFREGSRVRVSLNGVFVNGRRLQRGAVAELSVGDEVSLACRGLNCDYGVKIGFVVERVVFLEDVSVKQLIASKVFVSKVDWISNYLNGLRLVENKELVVKVSMLLGECRNILNSEDPVSYILGRVGSINANGVVVPEKKSKRSLIEQRNKEFSSEMRTIENNTDCDLRSNEDVGVRLPSDGRTFFLNCLEYVNGESTNHHRVVSLPELFYPTEGLLRVFIATFTSDVSCYPQFPEEIAFGKTGKNRREGSIRVIVTSANLVSKQWNSVTNTVWWQDFPRRNAPDYSELFTHISDCDTIDGSKSDFAAQLAGFMATLIVDVPSQAHWIVELSKYDFQGASGYLVASVPGIHVQNSLYPLQAEHFLSATQIVGSQPDSVKFLGSVQASLVGLSYLFRSNADSNGAQLKTLARCLGKCQLNSYGMSEVILKRNTNIPADVNAVSVHVVDPDSVSRGGSSSIGTSVGPQFLAAFAAAAGKRSFLYSESEESDPEWGRWNAHNELRCPSMRILFPTIQRVKNGMYGIHPSRCLLCFSEKTWQRLRSVGILHDAVPHPSYRVGYPMHVKVARRRFQSKTDMSSFGWIYCGSHNFSSAAWGQTTTSGSDINRTSTTGIPNQVLKLHVCNYELGIVFVAPPPDTSNSAKGGISNLDDITLPFVMPAPKYEHDDRPATAQAMREAVAELAMLERENSAAAADAEELIDEEVADDEIDIVETSDYSTEEKEEEKAYAELLWSQVESSDS</sequence>
<feature type="active site" description="Proton donor/acceptor" evidence="1">
    <location>
        <position position="659"/>
    </location>
</feature>
<evidence type="ECO:0000256" key="2">
    <source>
        <dbReference type="PIRSR" id="PIRSR610347-2"/>
    </source>
</evidence>
<evidence type="ECO:0000256" key="4">
    <source>
        <dbReference type="SAM" id="Coils"/>
    </source>
</evidence>
<feature type="binding site" evidence="2">
    <location>
        <position position="661"/>
    </location>
    <ligand>
        <name>substrate</name>
    </ligand>
</feature>
<feature type="coiled-coil region" evidence="4">
    <location>
        <begin position="771"/>
        <end position="798"/>
    </location>
</feature>
<evidence type="ECO:0000313" key="6">
    <source>
        <dbReference type="EMBL" id="KAK1295482.1"/>
    </source>
</evidence>
<dbReference type="PANTHER" id="PTHR12415:SF3">
    <property type="entry name" value="OS04G0403400 PROTEIN"/>
    <property type="match status" value="1"/>
</dbReference>
<reference evidence="6" key="1">
    <citation type="journal article" date="2023" name="Nat. Commun.">
        <title>Diploid and tetraploid genomes of Acorus and the evolution of monocots.</title>
        <authorList>
            <person name="Ma L."/>
            <person name="Liu K.W."/>
            <person name="Li Z."/>
            <person name="Hsiao Y.Y."/>
            <person name="Qi Y."/>
            <person name="Fu T."/>
            <person name="Tang G.D."/>
            <person name="Zhang D."/>
            <person name="Sun W.H."/>
            <person name="Liu D.K."/>
            <person name="Li Y."/>
            <person name="Chen G.Z."/>
            <person name="Liu X.D."/>
            <person name="Liao X.Y."/>
            <person name="Jiang Y.T."/>
            <person name="Yu X."/>
            <person name="Hao Y."/>
            <person name="Huang J."/>
            <person name="Zhao X.W."/>
            <person name="Ke S."/>
            <person name="Chen Y.Y."/>
            <person name="Wu W.L."/>
            <person name="Hsu J.L."/>
            <person name="Lin Y.F."/>
            <person name="Huang M.D."/>
            <person name="Li C.Y."/>
            <person name="Huang L."/>
            <person name="Wang Z.W."/>
            <person name="Zhao X."/>
            <person name="Zhong W.Y."/>
            <person name="Peng D.H."/>
            <person name="Ahmad S."/>
            <person name="Lan S."/>
            <person name="Zhang J.S."/>
            <person name="Tsai W.C."/>
            <person name="Van de Peer Y."/>
            <person name="Liu Z.J."/>
        </authorList>
    </citation>
    <scope>NUCLEOTIDE SEQUENCE</scope>
    <source>
        <strain evidence="6">CP</strain>
    </source>
</reference>
<dbReference type="Gene3D" id="3.30.870.10">
    <property type="entry name" value="Endonuclease Chain A"/>
    <property type="match status" value="2"/>
</dbReference>
<dbReference type="SUPFAM" id="SSF49879">
    <property type="entry name" value="SMAD/FHA domain"/>
    <property type="match status" value="1"/>
</dbReference>
<dbReference type="PROSITE" id="PS50006">
    <property type="entry name" value="FHA_DOMAIN"/>
    <property type="match status" value="1"/>
</dbReference>
<evidence type="ECO:0000313" key="7">
    <source>
        <dbReference type="Proteomes" id="UP001180020"/>
    </source>
</evidence>
<dbReference type="EMBL" id="JAUJYO010000016">
    <property type="protein sequence ID" value="KAK1295482.1"/>
    <property type="molecule type" value="Genomic_DNA"/>
</dbReference>
<accession>A0AAV9D2X8</accession>
<evidence type="ECO:0000256" key="3">
    <source>
        <dbReference type="PIRSR" id="PIRSR610347-3"/>
    </source>
</evidence>
<dbReference type="GO" id="GO:0006281">
    <property type="term" value="P:DNA repair"/>
    <property type="evidence" value="ECO:0007669"/>
    <property type="project" value="InterPro"/>
</dbReference>
<dbReference type="AlphaFoldDB" id="A0AAV9D2X8"/>
<dbReference type="InterPro" id="IPR008984">
    <property type="entry name" value="SMAD_FHA_dom_sf"/>
</dbReference>
<dbReference type="CDD" id="cd00060">
    <property type="entry name" value="FHA"/>
    <property type="match status" value="1"/>
</dbReference>
<dbReference type="SMART" id="SM00240">
    <property type="entry name" value="FHA"/>
    <property type="match status" value="1"/>
</dbReference>
<dbReference type="PANTHER" id="PTHR12415">
    <property type="entry name" value="TYROSYL-DNA PHOSPHODIESTERASE 1"/>
    <property type="match status" value="1"/>
</dbReference>
<feature type="domain" description="FHA" evidence="5">
    <location>
        <begin position="45"/>
        <end position="120"/>
    </location>
</feature>
<dbReference type="Pfam" id="PF06087">
    <property type="entry name" value="Tyr-DNA_phospho"/>
    <property type="match status" value="1"/>
</dbReference>
<feature type="site" description="Interaction with DNA" evidence="3">
    <location>
        <position position="687"/>
    </location>
</feature>
<dbReference type="InterPro" id="IPR000253">
    <property type="entry name" value="FHA_dom"/>
</dbReference>
<name>A0AAV9D2X8_ACOCL</name>
<keyword evidence="7" id="KW-1185">Reference proteome</keyword>
<dbReference type="GO" id="GO:0008081">
    <property type="term" value="F:phosphoric diester hydrolase activity"/>
    <property type="evidence" value="ECO:0007669"/>
    <property type="project" value="InterPro"/>
</dbReference>
<dbReference type="GO" id="GO:0005634">
    <property type="term" value="C:nucleus"/>
    <property type="evidence" value="ECO:0007669"/>
    <property type="project" value="InterPro"/>
</dbReference>
<keyword evidence="4" id="KW-0175">Coiled coil</keyword>
<dbReference type="Pfam" id="PF00498">
    <property type="entry name" value="FHA"/>
    <property type="match status" value="1"/>
</dbReference>